<keyword evidence="2" id="KW-1185">Reference proteome</keyword>
<organism evidence="2">
    <name type="scientific">Leptosphaeria maculans (strain JN3 / isolate v23.1.3 / race Av1-4-5-6-7-8)</name>
    <name type="common">Blackleg fungus</name>
    <name type="synonym">Phoma lingam</name>
    <dbReference type="NCBI Taxonomy" id="985895"/>
    <lineage>
        <taxon>Eukaryota</taxon>
        <taxon>Fungi</taxon>
        <taxon>Dikarya</taxon>
        <taxon>Ascomycota</taxon>
        <taxon>Pezizomycotina</taxon>
        <taxon>Dothideomycetes</taxon>
        <taxon>Pleosporomycetidae</taxon>
        <taxon>Pleosporales</taxon>
        <taxon>Pleosporineae</taxon>
        <taxon>Leptosphaeriaceae</taxon>
        <taxon>Plenodomus</taxon>
        <taxon>Plenodomus lingam/Leptosphaeria maculans species complex</taxon>
    </lineage>
</organism>
<protein>
    <submittedName>
        <fullName evidence="1">Predicted protein</fullName>
    </submittedName>
</protein>
<dbReference type="InParanoid" id="E4ZRP9"/>
<gene>
    <name evidence="1" type="ORF">LEMA_uP035700.1</name>
</gene>
<evidence type="ECO:0000313" key="2">
    <source>
        <dbReference type="Proteomes" id="UP000002668"/>
    </source>
</evidence>
<evidence type="ECO:0000313" key="1">
    <source>
        <dbReference type="EMBL" id="CBX93896.1"/>
    </source>
</evidence>
<dbReference type="VEuPathDB" id="FungiDB:LEMA_uP035700.1"/>
<sequence length="53" mass="5856">MSQVMMIVRIGSLITHTQGHPNTCGPFMMLDADRRKSAHAILGIPKLPPRNSE</sequence>
<proteinExistence type="predicted"/>
<accession>E4ZRP9</accession>
<name>E4ZRP9_LEPMJ</name>
<dbReference type="EMBL" id="FP929116">
    <property type="protein sequence ID" value="CBX93896.1"/>
    <property type="molecule type" value="Genomic_DNA"/>
</dbReference>
<dbReference type="Proteomes" id="UP000002668">
    <property type="component" value="Genome"/>
</dbReference>
<dbReference type="AlphaFoldDB" id="E4ZRP9"/>
<dbReference type="HOGENOM" id="CLU_3069133_0_0_1"/>
<reference evidence="2" key="1">
    <citation type="journal article" date="2011" name="Nat. Commun.">
        <title>Effector diversification within compartments of the Leptosphaeria maculans genome affected by Repeat-Induced Point mutations.</title>
        <authorList>
            <person name="Rouxel T."/>
            <person name="Grandaubert J."/>
            <person name="Hane J.K."/>
            <person name="Hoede C."/>
            <person name="van de Wouw A.P."/>
            <person name="Couloux A."/>
            <person name="Dominguez V."/>
            <person name="Anthouard V."/>
            <person name="Bally P."/>
            <person name="Bourras S."/>
            <person name="Cozijnsen A.J."/>
            <person name="Ciuffetti L.M."/>
            <person name="Degrave A."/>
            <person name="Dilmaghani A."/>
            <person name="Duret L."/>
            <person name="Fudal I."/>
            <person name="Goodwin S.B."/>
            <person name="Gout L."/>
            <person name="Glaser N."/>
            <person name="Linglin J."/>
            <person name="Kema G.H.J."/>
            <person name="Lapalu N."/>
            <person name="Lawrence C.B."/>
            <person name="May K."/>
            <person name="Meyer M."/>
            <person name="Ollivier B."/>
            <person name="Poulain J."/>
            <person name="Schoch C.L."/>
            <person name="Simon A."/>
            <person name="Spatafora J.W."/>
            <person name="Stachowiak A."/>
            <person name="Turgeon B.G."/>
            <person name="Tyler B.M."/>
            <person name="Vincent D."/>
            <person name="Weissenbach J."/>
            <person name="Amselem J."/>
            <person name="Quesneville H."/>
            <person name="Oliver R.P."/>
            <person name="Wincker P."/>
            <person name="Balesdent M.-H."/>
            <person name="Howlett B.J."/>
        </authorList>
    </citation>
    <scope>NUCLEOTIDE SEQUENCE [LARGE SCALE GENOMIC DNA]</scope>
    <source>
        <strain evidence="2">JN3 / isolate v23.1.3 / race Av1-4-5-6-7-8</strain>
    </source>
</reference>